<dbReference type="InterPro" id="IPR032694">
    <property type="entry name" value="CopC/D"/>
</dbReference>
<dbReference type="AlphaFoldDB" id="A0AAJ6DCA6"/>
<feature type="transmembrane region" description="Helical" evidence="6">
    <location>
        <begin position="23"/>
        <end position="47"/>
    </location>
</feature>
<comment type="subcellular location">
    <subcellularLocation>
        <location evidence="1">Cell membrane</location>
        <topology evidence="1">Multi-pass membrane protein</topology>
    </subcellularLocation>
</comment>
<protein>
    <submittedName>
        <fullName evidence="8">Cytochrome c oxidase assembly protein</fullName>
    </submittedName>
</protein>
<feature type="transmembrane region" description="Helical" evidence="6">
    <location>
        <begin position="482"/>
        <end position="509"/>
    </location>
</feature>
<dbReference type="EMBL" id="CP122566">
    <property type="protein sequence ID" value="WGH92956.1"/>
    <property type="molecule type" value="Genomic_DNA"/>
</dbReference>
<feature type="transmembrane region" description="Helical" evidence="6">
    <location>
        <begin position="162"/>
        <end position="189"/>
    </location>
</feature>
<feature type="transmembrane region" description="Helical" evidence="6">
    <location>
        <begin position="420"/>
        <end position="438"/>
    </location>
</feature>
<dbReference type="Proteomes" id="UP001224674">
    <property type="component" value="Chromosome"/>
</dbReference>
<feature type="transmembrane region" description="Helical" evidence="6">
    <location>
        <begin position="573"/>
        <end position="590"/>
    </location>
</feature>
<evidence type="ECO:0000256" key="5">
    <source>
        <dbReference type="ARBA" id="ARBA00023136"/>
    </source>
</evidence>
<gene>
    <name evidence="8" type="ORF">QDX21_11765</name>
</gene>
<evidence type="ECO:0000256" key="4">
    <source>
        <dbReference type="ARBA" id="ARBA00022989"/>
    </source>
</evidence>
<feature type="transmembrane region" description="Helical" evidence="6">
    <location>
        <begin position="450"/>
        <end position="476"/>
    </location>
</feature>
<evidence type="ECO:0000256" key="3">
    <source>
        <dbReference type="ARBA" id="ARBA00022692"/>
    </source>
</evidence>
<keyword evidence="9" id="KW-1185">Reference proteome</keyword>
<keyword evidence="2" id="KW-1003">Cell membrane</keyword>
<dbReference type="RefSeq" id="WP_279674798.1">
    <property type="nucleotide sequence ID" value="NZ_CP122565.1"/>
</dbReference>
<evidence type="ECO:0000259" key="7">
    <source>
        <dbReference type="Pfam" id="PF05425"/>
    </source>
</evidence>
<evidence type="ECO:0000313" key="8">
    <source>
        <dbReference type="EMBL" id="WGH92956.1"/>
    </source>
</evidence>
<dbReference type="InterPro" id="IPR019108">
    <property type="entry name" value="Caa3_assmbl_CtaG-rel"/>
</dbReference>
<dbReference type="InterPro" id="IPR008457">
    <property type="entry name" value="Cu-R_CopD_dom"/>
</dbReference>
<keyword evidence="3 6" id="KW-0812">Transmembrane</keyword>
<feature type="transmembrane region" description="Helical" evidence="6">
    <location>
        <begin position="196"/>
        <end position="216"/>
    </location>
</feature>
<evidence type="ECO:0000256" key="6">
    <source>
        <dbReference type="SAM" id="Phobius"/>
    </source>
</evidence>
<feature type="transmembrane region" description="Helical" evidence="6">
    <location>
        <begin position="602"/>
        <end position="621"/>
    </location>
</feature>
<reference evidence="8 9" key="1">
    <citation type="submission" date="2023-03" db="EMBL/GenBank/DDBJ databases">
        <title>Complete genome sequences of several Auritidibacter ignavus strains isolated from ear infections.</title>
        <authorList>
            <person name="Baehr T."/>
            <person name="Baumhoegger A.M."/>
        </authorList>
    </citation>
    <scope>NUCLEOTIDE SEQUENCE [LARGE SCALE GENOMIC DNA]</scope>
    <source>
        <strain evidence="8 9">BABAE-6</strain>
    </source>
</reference>
<dbReference type="Pfam" id="PF09678">
    <property type="entry name" value="Caa3_CtaG"/>
    <property type="match status" value="1"/>
</dbReference>
<dbReference type="GO" id="GO:0005886">
    <property type="term" value="C:plasma membrane"/>
    <property type="evidence" value="ECO:0007669"/>
    <property type="project" value="UniProtKB-SubCell"/>
</dbReference>
<feature type="transmembrane region" description="Helical" evidence="6">
    <location>
        <begin position="355"/>
        <end position="378"/>
    </location>
</feature>
<sequence>MKTIEKTPSTAPVRQSSVGMPAWVWPVAIVLGGLTVVVAGLAAGVTGVQQLSDPGGLTRWGLPITKVIHSLAWATTVGALVFACAILPRWAGPSYQIRRAVHRGETVNLNEHPTYTRVMLIASISSVIWTLSALSQLVFTYSDMAGMPLNASPEFSIGLVDFVLSIAVGRAWFAMTLIAAVVTSLIFGLRGATSMAFTAVLALIGIVPMALIGHSSSGDDHFAAVNSIGLHLLGVLLWVGGLLVLGLSATTLIGQDRARETAGSGVADQPLVYVVLARFSVLAALSIMTVALSGVINADIRMNSINELALPYGVLIVAKFLITVLLALVGFAHRQVVIPQLKTGSAEPGPGAKRLLWRLIGVEVVLMVVITTVAVILARTEPPKPEEEPPEASPARLLTGYELPPELTFDRWFTEWRLNWLWVAIIVFLALWYLRAFLRLRRRGDNWPVLRLVSFMAGLVVLMWVTSGAPAVYGMILFSAHMVAHMTLTMIAPLFMVLGAPITLAMRSLPARADGTRGPREWMLWLLQSWWAKLVTHPIFAAINFAGSILIFYYTPFFGFALDQHIGHELMNFHFLITGFIFASVMVGIDPLPHRPNYPLRLVLLLATMVFHAFIGVAMTGSESLLEAEWFSAIGRDWGPSAIADQQIGGAIMWGIGEFPTVIMAIITVVQWRRHDLAVAARRDRRADRDGDAELQAWNQMYAQMATEDEYYADSSSRHQ</sequence>
<organism evidence="8 9">
    <name type="scientific">Auritidibacter ignavus</name>
    <dbReference type="NCBI Taxonomy" id="678932"/>
    <lineage>
        <taxon>Bacteria</taxon>
        <taxon>Bacillati</taxon>
        <taxon>Actinomycetota</taxon>
        <taxon>Actinomycetes</taxon>
        <taxon>Micrococcales</taxon>
        <taxon>Micrococcaceae</taxon>
        <taxon>Auritidibacter</taxon>
    </lineage>
</organism>
<feature type="transmembrane region" description="Helical" evidence="6">
    <location>
        <begin position="530"/>
        <end position="553"/>
    </location>
</feature>
<dbReference type="GO" id="GO:0006825">
    <property type="term" value="P:copper ion transport"/>
    <property type="evidence" value="ECO:0007669"/>
    <property type="project" value="InterPro"/>
</dbReference>
<keyword evidence="4 6" id="KW-1133">Transmembrane helix</keyword>
<feature type="transmembrane region" description="Helical" evidence="6">
    <location>
        <begin position="271"/>
        <end position="292"/>
    </location>
</feature>
<evidence type="ECO:0000256" key="2">
    <source>
        <dbReference type="ARBA" id="ARBA00022475"/>
    </source>
</evidence>
<name>A0AAJ6DCA6_9MICC</name>
<feature type="transmembrane region" description="Helical" evidence="6">
    <location>
        <begin position="651"/>
        <end position="672"/>
    </location>
</feature>
<feature type="transmembrane region" description="Helical" evidence="6">
    <location>
        <begin position="312"/>
        <end position="334"/>
    </location>
</feature>
<dbReference type="Pfam" id="PF05425">
    <property type="entry name" value="CopD"/>
    <property type="match status" value="1"/>
</dbReference>
<feature type="transmembrane region" description="Helical" evidence="6">
    <location>
        <begin position="228"/>
        <end position="250"/>
    </location>
</feature>
<proteinExistence type="predicted"/>
<feature type="transmembrane region" description="Helical" evidence="6">
    <location>
        <begin position="118"/>
        <end position="142"/>
    </location>
</feature>
<accession>A0AAJ6DCA6</accession>
<keyword evidence="5 6" id="KW-0472">Membrane</keyword>
<evidence type="ECO:0000313" key="9">
    <source>
        <dbReference type="Proteomes" id="UP001224674"/>
    </source>
</evidence>
<dbReference type="PANTHER" id="PTHR34820">
    <property type="entry name" value="INNER MEMBRANE PROTEIN YEBZ"/>
    <property type="match status" value="1"/>
</dbReference>
<dbReference type="PANTHER" id="PTHR34820:SF4">
    <property type="entry name" value="INNER MEMBRANE PROTEIN YEBZ"/>
    <property type="match status" value="1"/>
</dbReference>
<evidence type="ECO:0000256" key="1">
    <source>
        <dbReference type="ARBA" id="ARBA00004651"/>
    </source>
</evidence>
<feature type="domain" description="Copper resistance protein D" evidence="7">
    <location>
        <begin position="275"/>
        <end position="377"/>
    </location>
</feature>
<feature type="transmembrane region" description="Helical" evidence="6">
    <location>
        <begin position="67"/>
        <end position="88"/>
    </location>
</feature>